<dbReference type="Proteomes" id="UP000053989">
    <property type="component" value="Unassembled WGS sequence"/>
</dbReference>
<dbReference type="AlphaFoldDB" id="A0A0C3EQB8"/>
<organism evidence="2 3">
    <name type="scientific">Scleroderma citrinum Foug A</name>
    <dbReference type="NCBI Taxonomy" id="1036808"/>
    <lineage>
        <taxon>Eukaryota</taxon>
        <taxon>Fungi</taxon>
        <taxon>Dikarya</taxon>
        <taxon>Basidiomycota</taxon>
        <taxon>Agaricomycotina</taxon>
        <taxon>Agaricomycetes</taxon>
        <taxon>Agaricomycetidae</taxon>
        <taxon>Boletales</taxon>
        <taxon>Sclerodermatineae</taxon>
        <taxon>Sclerodermataceae</taxon>
        <taxon>Scleroderma</taxon>
    </lineage>
</organism>
<dbReference type="OrthoDB" id="3258408at2759"/>
<feature type="region of interest" description="Disordered" evidence="1">
    <location>
        <begin position="1"/>
        <end position="56"/>
    </location>
</feature>
<feature type="compositionally biased region" description="Pro residues" evidence="1">
    <location>
        <begin position="214"/>
        <end position="251"/>
    </location>
</feature>
<feature type="region of interest" description="Disordered" evidence="1">
    <location>
        <begin position="333"/>
        <end position="376"/>
    </location>
</feature>
<reference evidence="3" key="2">
    <citation type="submission" date="2015-01" db="EMBL/GenBank/DDBJ databases">
        <title>Evolutionary Origins and Diversification of the Mycorrhizal Mutualists.</title>
        <authorList>
            <consortium name="DOE Joint Genome Institute"/>
            <consortium name="Mycorrhizal Genomics Consortium"/>
            <person name="Kohler A."/>
            <person name="Kuo A."/>
            <person name="Nagy L.G."/>
            <person name="Floudas D."/>
            <person name="Copeland A."/>
            <person name="Barry K.W."/>
            <person name="Cichocki N."/>
            <person name="Veneault-Fourrey C."/>
            <person name="LaButti K."/>
            <person name="Lindquist E.A."/>
            <person name="Lipzen A."/>
            <person name="Lundell T."/>
            <person name="Morin E."/>
            <person name="Murat C."/>
            <person name="Riley R."/>
            <person name="Ohm R."/>
            <person name="Sun H."/>
            <person name="Tunlid A."/>
            <person name="Henrissat B."/>
            <person name="Grigoriev I.V."/>
            <person name="Hibbett D.S."/>
            <person name="Martin F."/>
        </authorList>
    </citation>
    <scope>NUCLEOTIDE SEQUENCE [LARGE SCALE GENOMIC DNA]</scope>
    <source>
        <strain evidence="3">Foug A</strain>
    </source>
</reference>
<accession>A0A0C3EQB8</accession>
<dbReference type="EMBL" id="KN822005">
    <property type="protein sequence ID" value="KIM70359.1"/>
    <property type="molecule type" value="Genomic_DNA"/>
</dbReference>
<evidence type="ECO:0000313" key="2">
    <source>
        <dbReference type="EMBL" id="KIM70359.1"/>
    </source>
</evidence>
<feature type="compositionally biased region" description="Low complexity" evidence="1">
    <location>
        <begin position="198"/>
        <end position="213"/>
    </location>
</feature>
<dbReference type="STRING" id="1036808.A0A0C3EQB8"/>
<dbReference type="HOGENOM" id="CLU_040700_0_0_1"/>
<keyword evidence="3" id="KW-1185">Reference proteome</keyword>
<feature type="compositionally biased region" description="Low complexity" evidence="1">
    <location>
        <begin position="335"/>
        <end position="346"/>
    </location>
</feature>
<dbReference type="InParanoid" id="A0A0C3EQB8"/>
<sequence length="376" mass="40626">MSQPLPPHLQHGHSQFSQNPHSTAASSTTTTIVTPPSVTKPSSARPPYGSGDSDDGYTLVFPSIEAFQEWRACEEETQMVEFVKGDTHGSKAIPPRFKDHTKLVCARHSRSGRKKYVKKHPERVRKVPSRKLEGQGCQASISYKTYYDTEEVRVCYISEHSHPIGLANLPFTRRGRRAAVEAEKAKSKRHSQVPPPSSASDPSPSTNPVATPAVPAPPPQQPPQQPPMPGFPTGAPLPNPPHPFPHYAPPPGIAYPAPRIVATPPQGPSAQQEAWERMNVLFNTIRGHARTYEYPGASVAALESVLLRLYIESPVNVVGGGVGLAPGIHGPCPMPQQQHQAQQPHVQEPRTQAPMSGSSAAAAKQGNEMESSMESG</sequence>
<evidence type="ECO:0000256" key="1">
    <source>
        <dbReference type="SAM" id="MobiDB-lite"/>
    </source>
</evidence>
<gene>
    <name evidence="2" type="ORF">SCLCIDRAFT_1207695</name>
</gene>
<feature type="region of interest" description="Disordered" evidence="1">
    <location>
        <begin position="177"/>
        <end position="251"/>
    </location>
</feature>
<name>A0A0C3EQB8_9AGAM</name>
<feature type="compositionally biased region" description="Polar residues" evidence="1">
    <location>
        <begin position="12"/>
        <end position="21"/>
    </location>
</feature>
<evidence type="ECO:0000313" key="3">
    <source>
        <dbReference type="Proteomes" id="UP000053989"/>
    </source>
</evidence>
<protein>
    <submittedName>
        <fullName evidence="2">Uncharacterized protein</fullName>
    </submittedName>
</protein>
<proteinExistence type="predicted"/>
<feature type="compositionally biased region" description="Low complexity" evidence="1">
    <location>
        <begin position="22"/>
        <end position="43"/>
    </location>
</feature>
<reference evidence="2 3" key="1">
    <citation type="submission" date="2014-04" db="EMBL/GenBank/DDBJ databases">
        <authorList>
            <consortium name="DOE Joint Genome Institute"/>
            <person name="Kuo A."/>
            <person name="Kohler A."/>
            <person name="Nagy L.G."/>
            <person name="Floudas D."/>
            <person name="Copeland A."/>
            <person name="Barry K.W."/>
            <person name="Cichocki N."/>
            <person name="Veneault-Fourrey C."/>
            <person name="LaButti K."/>
            <person name="Lindquist E.A."/>
            <person name="Lipzen A."/>
            <person name="Lundell T."/>
            <person name="Morin E."/>
            <person name="Murat C."/>
            <person name="Sun H."/>
            <person name="Tunlid A."/>
            <person name="Henrissat B."/>
            <person name="Grigoriev I.V."/>
            <person name="Hibbett D.S."/>
            <person name="Martin F."/>
            <person name="Nordberg H.P."/>
            <person name="Cantor M.N."/>
            <person name="Hua S.X."/>
        </authorList>
    </citation>
    <scope>NUCLEOTIDE SEQUENCE [LARGE SCALE GENOMIC DNA]</scope>
    <source>
        <strain evidence="2 3">Foug A</strain>
    </source>
</reference>